<dbReference type="PANTHER" id="PTHR31632">
    <property type="entry name" value="IRON TRANSPORTER FTH1"/>
    <property type="match status" value="1"/>
</dbReference>
<evidence type="ECO:0000256" key="2">
    <source>
        <dbReference type="ARBA" id="ARBA00008333"/>
    </source>
</evidence>
<sequence>MLGALVIVFREVIEAGLVIGIVLAVTQGARGSRTVVFAGVVAGALGAGLVALFADALSQAVAGRGQELFNAGVLAVAVVMLAWHNIWMARHGRELASELAAAGRAAVSGDKSFFGLALVVALAVLREGSEVALFLYGLLVSGESGADVILGGFSGLVLGAGVSALTYFGLVTIPARHLFAVTTAMITLLAAGLAAQCAAFLQQAWIVTALSQTMWDTSGVLPDTSLVGRVLHTLIGYVDQPTALQVVVYVATLAGIFLATRLAAPRPGAANVHAAAE</sequence>
<comment type="subcellular location">
    <subcellularLocation>
        <location evidence="1">Membrane</location>
        <topology evidence="1">Multi-pass membrane protein</topology>
    </subcellularLocation>
</comment>
<keyword evidence="3 6" id="KW-0812">Transmembrane</keyword>
<reference evidence="7 8" key="1">
    <citation type="journal article" date="2018" name="Appl. Microbiol. Biotechnol.">
        <title>Co-cultivation of the strictly anaerobic methanogen Methanosarcina barkeri with aerobic methanotrophs in an oxygen-limited membrane bioreactor.</title>
        <authorList>
            <person name="In 't Zandt M.H."/>
            <person name="van den Bosch T.J.M."/>
            <person name="Rijkers R."/>
            <person name="van Kessel M.A.H.J."/>
            <person name="Jetten M.S.M."/>
            <person name="Welte C.U."/>
        </authorList>
    </citation>
    <scope>NUCLEOTIDE SEQUENCE [LARGE SCALE GENOMIC DNA]</scope>
    <source>
        <strain evidence="7 8">DSM 17706</strain>
    </source>
</reference>
<dbReference type="GO" id="GO:0033573">
    <property type="term" value="C:high-affinity iron permease complex"/>
    <property type="evidence" value="ECO:0007669"/>
    <property type="project" value="InterPro"/>
</dbReference>
<evidence type="ECO:0000256" key="3">
    <source>
        <dbReference type="ARBA" id="ARBA00022692"/>
    </source>
</evidence>
<dbReference type="AlphaFoldDB" id="A0A2U1SW65"/>
<dbReference type="Pfam" id="PF03239">
    <property type="entry name" value="FTR1"/>
    <property type="match status" value="1"/>
</dbReference>
<evidence type="ECO:0000256" key="6">
    <source>
        <dbReference type="SAM" id="Phobius"/>
    </source>
</evidence>
<feature type="transmembrane region" description="Helical" evidence="6">
    <location>
        <begin position="68"/>
        <end position="87"/>
    </location>
</feature>
<proteinExistence type="inferred from homology"/>
<dbReference type="RefSeq" id="WP_108915523.1">
    <property type="nucleotide sequence ID" value="NZ_BGJY01000001.1"/>
</dbReference>
<dbReference type="OrthoDB" id="7260758at2"/>
<feature type="transmembrane region" description="Helical" evidence="6">
    <location>
        <begin position="35"/>
        <end position="56"/>
    </location>
</feature>
<keyword evidence="4 6" id="KW-1133">Transmembrane helix</keyword>
<feature type="transmembrane region" description="Helical" evidence="6">
    <location>
        <begin position="113"/>
        <end position="136"/>
    </location>
</feature>
<feature type="transmembrane region" description="Helical" evidence="6">
    <location>
        <begin position="246"/>
        <end position="264"/>
    </location>
</feature>
<dbReference type="EMBL" id="PUIV01000001">
    <property type="protein sequence ID" value="PWB95850.1"/>
    <property type="molecule type" value="Genomic_DNA"/>
</dbReference>
<feature type="transmembrane region" description="Helical" evidence="6">
    <location>
        <begin position="148"/>
        <end position="171"/>
    </location>
</feature>
<comment type="caution">
    <text evidence="7">The sequence shown here is derived from an EMBL/GenBank/DDBJ whole genome shotgun (WGS) entry which is preliminary data.</text>
</comment>
<dbReference type="GO" id="GO:0015093">
    <property type="term" value="F:ferrous iron transmembrane transporter activity"/>
    <property type="evidence" value="ECO:0007669"/>
    <property type="project" value="TreeGrafter"/>
</dbReference>
<feature type="transmembrane region" description="Helical" evidence="6">
    <location>
        <begin position="178"/>
        <end position="201"/>
    </location>
</feature>
<feature type="transmembrane region" description="Helical" evidence="6">
    <location>
        <begin position="6"/>
        <end position="26"/>
    </location>
</feature>
<evidence type="ECO:0000256" key="5">
    <source>
        <dbReference type="ARBA" id="ARBA00023136"/>
    </source>
</evidence>
<dbReference type="Proteomes" id="UP000245137">
    <property type="component" value="Unassembled WGS sequence"/>
</dbReference>
<dbReference type="InterPro" id="IPR004923">
    <property type="entry name" value="FTR1/Fip1/EfeU"/>
</dbReference>
<keyword evidence="5 6" id="KW-0472">Membrane</keyword>
<evidence type="ECO:0000313" key="8">
    <source>
        <dbReference type="Proteomes" id="UP000245137"/>
    </source>
</evidence>
<keyword evidence="8" id="KW-1185">Reference proteome</keyword>
<evidence type="ECO:0000313" key="7">
    <source>
        <dbReference type="EMBL" id="PWB95850.1"/>
    </source>
</evidence>
<evidence type="ECO:0000256" key="4">
    <source>
        <dbReference type="ARBA" id="ARBA00022989"/>
    </source>
</evidence>
<protein>
    <submittedName>
        <fullName evidence="7">Iron permease</fullName>
    </submittedName>
</protein>
<evidence type="ECO:0000256" key="1">
    <source>
        <dbReference type="ARBA" id="ARBA00004141"/>
    </source>
</evidence>
<gene>
    <name evidence="7" type="ORF">C5689_01785</name>
</gene>
<name>A0A2U1SW65_METSR</name>
<organism evidence="7 8">
    <name type="scientific">Methylosinus sporium</name>
    <dbReference type="NCBI Taxonomy" id="428"/>
    <lineage>
        <taxon>Bacteria</taxon>
        <taxon>Pseudomonadati</taxon>
        <taxon>Pseudomonadota</taxon>
        <taxon>Alphaproteobacteria</taxon>
        <taxon>Hyphomicrobiales</taxon>
        <taxon>Methylocystaceae</taxon>
        <taxon>Methylosinus</taxon>
    </lineage>
</organism>
<dbReference type="PANTHER" id="PTHR31632:SF2">
    <property type="entry name" value="PLASMA MEMBRANE IRON PERMEASE"/>
    <property type="match status" value="1"/>
</dbReference>
<comment type="similarity">
    <text evidence="2">Belongs to the oxidase-dependent Fe transporter (OFeT) (TC 9.A.10.1) family.</text>
</comment>
<accession>A0A2U1SW65</accession>